<dbReference type="EMBL" id="CP059572">
    <property type="protein sequence ID" value="QXJ20771.1"/>
    <property type="molecule type" value="Genomic_DNA"/>
</dbReference>
<feature type="binding site" evidence="5">
    <location>
        <position position="33"/>
    </location>
    <ligand>
        <name>ATP</name>
        <dbReference type="ChEBI" id="CHEBI:30616"/>
    </ligand>
</feature>
<evidence type="ECO:0000256" key="3">
    <source>
        <dbReference type="ARBA" id="ARBA00022777"/>
    </source>
</evidence>
<evidence type="ECO:0000313" key="9">
    <source>
        <dbReference type="Proteomes" id="UP001049518"/>
    </source>
</evidence>
<evidence type="ECO:0000256" key="5">
    <source>
        <dbReference type="PROSITE-ProRule" id="PRU10141"/>
    </source>
</evidence>
<dbReference type="SUPFAM" id="SSF56112">
    <property type="entry name" value="Protein kinase-like (PK-like)"/>
    <property type="match status" value="1"/>
</dbReference>
<keyword evidence="8" id="KW-0723">Serine/threonine-protein kinase</keyword>
<feature type="domain" description="Protein kinase" evidence="7">
    <location>
        <begin position="5"/>
        <end position="263"/>
    </location>
</feature>
<keyword evidence="6" id="KW-0472">Membrane</keyword>
<sequence length="388" mass="41240">MVGKYRLLGRLGEGGMGKVFFGRSPGGRAVAVKVIKADLATDSTFRRRFTQEIETARKVSGIFTAPVVEADPQGDPPWLVTAYVPGPALDTVIADQGALPEHTLRILGSGLAEAIQSIHLAGVVHRDLKPANIILADDGPRLIDFGIARAAGVTTLTQTGGTVGTPAFMAPEQIRGGPITHKVDVFALGMVLCHAAGVHPFGETRFAQAFLYRVVNELPELHALPPSLRHLIEACLEKEPSRRPEPSDLILGLADLEAGADWLPAPVKTMVTRYEASSSALLREPPESPRRQVIVSNHRGVGAREDSGPITRVQRLHRIRPGSHPLVLVTVGIVLTLLSITLPALLANLLVRLSGSISMGFAGIATIPVGLVITFKVLAKLSAGDLRG</sequence>
<evidence type="ECO:0000256" key="2">
    <source>
        <dbReference type="ARBA" id="ARBA00022741"/>
    </source>
</evidence>
<dbReference type="PANTHER" id="PTHR43289">
    <property type="entry name" value="MITOGEN-ACTIVATED PROTEIN KINASE KINASE KINASE 20-RELATED"/>
    <property type="match status" value="1"/>
</dbReference>
<keyword evidence="1" id="KW-0808">Transferase</keyword>
<dbReference type="GO" id="GO:0004674">
    <property type="term" value="F:protein serine/threonine kinase activity"/>
    <property type="evidence" value="ECO:0007669"/>
    <property type="project" value="UniProtKB-KW"/>
</dbReference>
<evidence type="ECO:0000256" key="6">
    <source>
        <dbReference type="SAM" id="Phobius"/>
    </source>
</evidence>
<proteinExistence type="predicted"/>
<protein>
    <submittedName>
        <fullName evidence="8">Serine/threonine protein kinase</fullName>
    </submittedName>
</protein>
<dbReference type="PROSITE" id="PS00108">
    <property type="entry name" value="PROTEIN_KINASE_ST"/>
    <property type="match status" value="1"/>
</dbReference>
<evidence type="ECO:0000256" key="4">
    <source>
        <dbReference type="ARBA" id="ARBA00022840"/>
    </source>
</evidence>
<dbReference type="Pfam" id="PF00069">
    <property type="entry name" value="Pkinase"/>
    <property type="match status" value="1"/>
</dbReference>
<evidence type="ECO:0000313" key="8">
    <source>
        <dbReference type="EMBL" id="QXJ20771.1"/>
    </source>
</evidence>
<feature type="transmembrane region" description="Helical" evidence="6">
    <location>
        <begin position="357"/>
        <end position="379"/>
    </location>
</feature>
<dbReference type="PANTHER" id="PTHR43289:SF34">
    <property type="entry name" value="SERINE_THREONINE-PROTEIN KINASE YBDM-RELATED"/>
    <property type="match status" value="1"/>
</dbReference>
<dbReference type="InterPro" id="IPR011009">
    <property type="entry name" value="Kinase-like_dom_sf"/>
</dbReference>
<keyword evidence="9" id="KW-1185">Reference proteome</keyword>
<dbReference type="PROSITE" id="PS00107">
    <property type="entry name" value="PROTEIN_KINASE_ATP"/>
    <property type="match status" value="1"/>
</dbReference>
<keyword evidence="6" id="KW-0812">Transmembrane</keyword>
<dbReference type="RefSeq" id="WP_231333873.1">
    <property type="nucleotide sequence ID" value="NZ_CP059572.1"/>
</dbReference>
<keyword evidence="2 5" id="KW-0547">Nucleotide-binding</keyword>
<name>A0ABX8QQS2_9ACTN</name>
<evidence type="ECO:0000259" key="7">
    <source>
        <dbReference type="PROSITE" id="PS50011"/>
    </source>
</evidence>
<dbReference type="InterPro" id="IPR000719">
    <property type="entry name" value="Prot_kinase_dom"/>
</dbReference>
<accession>A0ABX8QQS2</accession>
<dbReference type="InterPro" id="IPR017441">
    <property type="entry name" value="Protein_kinase_ATP_BS"/>
</dbReference>
<gene>
    <name evidence="8" type="ORF">AGRA3207_001541</name>
</gene>
<dbReference type="Gene3D" id="3.30.200.20">
    <property type="entry name" value="Phosphorylase Kinase, domain 1"/>
    <property type="match status" value="1"/>
</dbReference>
<keyword evidence="6" id="KW-1133">Transmembrane helix</keyword>
<dbReference type="InterPro" id="IPR008271">
    <property type="entry name" value="Ser/Thr_kinase_AS"/>
</dbReference>
<reference evidence="8" key="1">
    <citation type="submission" date="2020-07" db="EMBL/GenBank/DDBJ databases">
        <authorList>
            <person name="Tarantini F.S."/>
            <person name="Hong K.W."/>
            <person name="Chan K.G."/>
        </authorList>
    </citation>
    <scope>NUCLEOTIDE SEQUENCE</scope>
    <source>
        <strain evidence="8">32-07</strain>
    </source>
</reference>
<evidence type="ECO:0000256" key="1">
    <source>
        <dbReference type="ARBA" id="ARBA00022679"/>
    </source>
</evidence>
<keyword evidence="3 8" id="KW-0418">Kinase</keyword>
<dbReference type="PROSITE" id="PS50011">
    <property type="entry name" value="PROTEIN_KINASE_DOM"/>
    <property type="match status" value="1"/>
</dbReference>
<feature type="transmembrane region" description="Helical" evidence="6">
    <location>
        <begin position="326"/>
        <end position="351"/>
    </location>
</feature>
<keyword evidence="4 5" id="KW-0067">ATP-binding</keyword>
<dbReference type="Gene3D" id="1.10.510.10">
    <property type="entry name" value="Transferase(Phosphotransferase) domain 1"/>
    <property type="match status" value="1"/>
</dbReference>
<dbReference type="SMART" id="SM00220">
    <property type="entry name" value="S_TKc"/>
    <property type="match status" value="1"/>
</dbReference>
<dbReference type="Proteomes" id="UP001049518">
    <property type="component" value="Chromosome"/>
</dbReference>
<organism evidence="8 9">
    <name type="scientific">Actinomadura graeca</name>
    <dbReference type="NCBI Taxonomy" id="2750812"/>
    <lineage>
        <taxon>Bacteria</taxon>
        <taxon>Bacillati</taxon>
        <taxon>Actinomycetota</taxon>
        <taxon>Actinomycetes</taxon>
        <taxon>Streptosporangiales</taxon>
        <taxon>Thermomonosporaceae</taxon>
        <taxon>Actinomadura</taxon>
    </lineage>
</organism>
<dbReference type="CDD" id="cd14014">
    <property type="entry name" value="STKc_PknB_like"/>
    <property type="match status" value="1"/>
</dbReference>